<dbReference type="SUPFAM" id="SSF55811">
    <property type="entry name" value="Nudix"/>
    <property type="match status" value="1"/>
</dbReference>
<evidence type="ECO:0000256" key="2">
    <source>
        <dbReference type="ARBA" id="ARBA00001946"/>
    </source>
</evidence>
<dbReference type="Pfam" id="PF00293">
    <property type="entry name" value="NUDIX"/>
    <property type="match status" value="1"/>
</dbReference>
<dbReference type="InterPro" id="IPR015797">
    <property type="entry name" value="NUDIX_hydrolase-like_dom_sf"/>
</dbReference>
<dbReference type="Proteomes" id="UP000239047">
    <property type="component" value="Unassembled WGS sequence"/>
</dbReference>
<feature type="domain" description="Nudix hydrolase" evidence="7">
    <location>
        <begin position="23"/>
        <end position="160"/>
    </location>
</feature>
<keyword evidence="3" id="KW-0479">Metal-binding</keyword>
<dbReference type="GO" id="GO:0046872">
    <property type="term" value="F:metal ion binding"/>
    <property type="evidence" value="ECO:0007669"/>
    <property type="project" value="UniProtKB-KW"/>
</dbReference>
<evidence type="ECO:0000256" key="6">
    <source>
        <dbReference type="ARBA" id="ARBA00023211"/>
    </source>
</evidence>
<evidence type="ECO:0000256" key="3">
    <source>
        <dbReference type="ARBA" id="ARBA00022723"/>
    </source>
</evidence>
<evidence type="ECO:0000256" key="5">
    <source>
        <dbReference type="ARBA" id="ARBA00022842"/>
    </source>
</evidence>
<dbReference type="InterPro" id="IPR000086">
    <property type="entry name" value="NUDIX_hydrolase_dom"/>
</dbReference>
<sequence>MDQHTIIQKMQDHQPVILGEESMKKYAILIPLVQKNNELHLLFEVRAHSMRRQPGEVCFPGGRVDREDEGSLEAAVREAREELNIGSEAITDVFPFGTLVSPFGMTIATFVGFIRPEAIQRPNPAEVEEVFTVPLTYFLSTEPDTHLINVEVKPADGFPYELIANGREYNWQTRQYKEYFYHYEGRVIWGLTARIVNEFIKNLKM</sequence>
<keyword evidence="9" id="KW-1185">Reference proteome</keyword>
<evidence type="ECO:0000259" key="7">
    <source>
        <dbReference type="PROSITE" id="PS51462"/>
    </source>
</evidence>
<reference evidence="8 9" key="1">
    <citation type="submission" date="2018-02" db="EMBL/GenBank/DDBJ databases">
        <title>Jeotgalibacillus proteolyticum sp. nov. a protease producing bacterium isolated from ocean sediments of Laizhou Bay.</title>
        <authorList>
            <person name="Li Y."/>
        </authorList>
    </citation>
    <scope>NUCLEOTIDE SEQUENCE [LARGE SCALE GENOMIC DNA]</scope>
    <source>
        <strain evidence="8 9">22-7</strain>
    </source>
</reference>
<keyword evidence="6" id="KW-0464">Manganese</keyword>
<dbReference type="PANTHER" id="PTHR12992:SF11">
    <property type="entry name" value="MITOCHONDRIAL COENZYME A DIPHOSPHATASE NUDT8"/>
    <property type="match status" value="1"/>
</dbReference>
<evidence type="ECO:0000313" key="9">
    <source>
        <dbReference type="Proteomes" id="UP000239047"/>
    </source>
</evidence>
<name>A0A2S5G8J5_9BACL</name>
<organism evidence="8 9">
    <name type="scientific">Jeotgalibacillus proteolyticus</name>
    <dbReference type="NCBI Taxonomy" id="2082395"/>
    <lineage>
        <taxon>Bacteria</taxon>
        <taxon>Bacillati</taxon>
        <taxon>Bacillota</taxon>
        <taxon>Bacilli</taxon>
        <taxon>Bacillales</taxon>
        <taxon>Caryophanaceae</taxon>
        <taxon>Jeotgalibacillus</taxon>
    </lineage>
</organism>
<protein>
    <submittedName>
        <fullName evidence="8">Coenzyme A pyrophosphatase</fullName>
    </submittedName>
</protein>
<dbReference type="AlphaFoldDB" id="A0A2S5G8J5"/>
<gene>
    <name evidence="8" type="ORF">C4B60_16105</name>
</gene>
<dbReference type="PROSITE" id="PS51462">
    <property type="entry name" value="NUDIX"/>
    <property type="match status" value="1"/>
</dbReference>
<proteinExistence type="predicted"/>
<evidence type="ECO:0000256" key="1">
    <source>
        <dbReference type="ARBA" id="ARBA00001936"/>
    </source>
</evidence>
<dbReference type="EMBL" id="PREZ01000006">
    <property type="protein sequence ID" value="PPA69320.1"/>
    <property type="molecule type" value="Genomic_DNA"/>
</dbReference>
<evidence type="ECO:0000313" key="8">
    <source>
        <dbReference type="EMBL" id="PPA69320.1"/>
    </source>
</evidence>
<dbReference type="CDD" id="cd03426">
    <property type="entry name" value="NUDIX_CoAse_Nudt7"/>
    <property type="match status" value="1"/>
</dbReference>
<dbReference type="InterPro" id="IPR045121">
    <property type="entry name" value="CoAse"/>
</dbReference>
<dbReference type="OrthoDB" id="9802805at2"/>
<comment type="caution">
    <text evidence="8">The sequence shown here is derived from an EMBL/GenBank/DDBJ whole genome shotgun (WGS) entry which is preliminary data.</text>
</comment>
<accession>A0A2S5G8J5</accession>
<keyword evidence="4" id="KW-0378">Hydrolase</keyword>
<evidence type="ECO:0000256" key="4">
    <source>
        <dbReference type="ARBA" id="ARBA00022801"/>
    </source>
</evidence>
<dbReference type="GO" id="GO:0010945">
    <property type="term" value="F:coenzyme A diphosphatase activity"/>
    <property type="evidence" value="ECO:0007669"/>
    <property type="project" value="InterPro"/>
</dbReference>
<comment type="cofactor">
    <cofactor evidence="2">
        <name>Mg(2+)</name>
        <dbReference type="ChEBI" id="CHEBI:18420"/>
    </cofactor>
</comment>
<dbReference type="Gene3D" id="3.90.79.10">
    <property type="entry name" value="Nucleoside Triphosphate Pyrophosphohydrolase"/>
    <property type="match status" value="1"/>
</dbReference>
<keyword evidence="5" id="KW-0460">Magnesium</keyword>
<dbReference type="RefSeq" id="WP_104059058.1">
    <property type="nucleotide sequence ID" value="NZ_PREZ01000006.1"/>
</dbReference>
<dbReference type="PANTHER" id="PTHR12992">
    <property type="entry name" value="NUDIX HYDROLASE"/>
    <property type="match status" value="1"/>
</dbReference>
<comment type="cofactor">
    <cofactor evidence="1">
        <name>Mn(2+)</name>
        <dbReference type="ChEBI" id="CHEBI:29035"/>
    </cofactor>
</comment>